<reference evidence="1" key="1">
    <citation type="submission" date="2020-05" db="EMBL/GenBank/DDBJ databases">
        <authorList>
            <person name="Chiriac C."/>
            <person name="Salcher M."/>
            <person name="Ghai R."/>
            <person name="Kavagutti S V."/>
        </authorList>
    </citation>
    <scope>NUCLEOTIDE SEQUENCE</scope>
</reference>
<accession>A0A6J5RJ90</accession>
<proteinExistence type="predicted"/>
<sequence>MSKNHLDYSGLEKIIYKKAYKLADVKDQLESVAFDIVRFKDSDKSAELWQVQNADDGDYIVALYESESVEKLASAWDVAVNKTAGDLHISYKGDPIVRIASSKLGIPKSEIYKIPDYLPAKLAESRKLVNALLNELPVSAKNEVLKKYPELI</sequence>
<protein>
    <submittedName>
        <fullName evidence="1">Uncharacterized protein</fullName>
    </submittedName>
</protein>
<evidence type="ECO:0000313" key="1">
    <source>
        <dbReference type="EMBL" id="CAB4197079.1"/>
    </source>
</evidence>
<gene>
    <name evidence="1" type="ORF">UFOVP1290_599</name>
</gene>
<dbReference type="EMBL" id="LR797252">
    <property type="protein sequence ID" value="CAB4197079.1"/>
    <property type="molecule type" value="Genomic_DNA"/>
</dbReference>
<name>A0A6J5RJ90_9CAUD</name>
<organism evidence="1">
    <name type="scientific">uncultured Caudovirales phage</name>
    <dbReference type="NCBI Taxonomy" id="2100421"/>
    <lineage>
        <taxon>Viruses</taxon>
        <taxon>Duplodnaviria</taxon>
        <taxon>Heunggongvirae</taxon>
        <taxon>Uroviricota</taxon>
        <taxon>Caudoviricetes</taxon>
        <taxon>Peduoviridae</taxon>
        <taxon>Maltschvirus</taxon>
        <taxon>Maltschvirus maltsch</taxon>
    </lineage>
</organism>